<dbReference type="EMBL" id="LT854259">
    <property type="protein sequence ID" value="SMR55823.1"/>
    <property type="molecule type" value="Genomic_DNA"/>
</dbReference>
<gene>
    <name evidence="1" type="ORF">ZT1E4_G8171</name>
</gene>
<dbReference type="Proteomes" id="UP000245764">
    <property type="component" value="Chromosome 7"/>
</dbReference>
<protein>
    <submittedName>
        <fullName evidence="1">Uncharacterized protein</fullName>
    </submittedName>
</protein>
<dbReference type="AlphaFoldDB" id="A0A2H1GQK5"/>
<sequence>MWRAREFAAGYRSFRQQRRPDDPPRLVAGYDGAALQHVVENCIGDFRHLREGALDRVVFLEFNRALANLDAWYESVIHFARRLGPAWDEVLRSPDRLPTSLGSNEEFDEDQTRNRLAWERACWN</sequence>
<name>A0A2H1GQK5_ZYMTR</name>
<reference evidence="2" key="1">
    <citation type="submission" date="2017-05" db="EMBL/GenBank/DDBJ databases">
        <authorList>
            <person name="Song R."/>
            <person name="Chenine A.L."/>
            <person name="Ruprecht R.M."/>
        </authorList>
    </citation>
    <scope>NUCLEOTIDE SEQUENCE [LARGE SCALE GENOMIC DNA]</scope>
</reference>
<proteinExistence type="predicted"/>
<evidence type="ECO:0000313" key="2">
    <source>
        <dbReference type="Proteomes" id="UP000245764"/>
    </source>
</evidence>
<evidence type="ECO:0000313" key="1">
    <source>
        <dbReference type="EMBL" id="SMR55823.1"/>
    </source>
</evidence>
<organism evidence="1 2">
    <name type="scientific">Zymoseptoria tritici ST99CH_1E4</name>
    <dbReference type="NCBI Taxonomy" id="1276532"/>
    <lineage>
        <taxon>Eukaryota</taxon>
        <taxon>Fungi</taxon>
        <taxon>Dikarya</taxon>
        <taxon>Ascomycota</taxon>
        <taxon>Pezizomycotina</taxon>
        <taxon>Dothideomycetes</taxon>
        <taxon>Dothideomycetidae</taxon>
        <taxon>Mycosphaerellales</taxon>
        <taxon>Mycosphaerellaceae</taxon>
        <taxon>Zymoseptoria</taxon>
    </lineage>
</organism>
<accession>A0A2H1GQK5</accession>